<gene>
    <name evidence="1" type="ORF">T11_1046</name>
</gene>
<reference evidence="1 2" key="1">
    <citation type="submission" date="2015-01" db="EMBL/GenBank/DDBJ databases">
        <title>Evolution of Trichinella species and genotypes.</title>
        <authorList>
            <person name="Korhonen P.K."/>
            <person name="Edoardo P."/>
            <person name="Giuseppe L.R."/>
            <person name="Gasser R.B."/>
        </authorList>
    </citation>
    <scope>NUCLEOTIDE SEQUENCE [LARGE SCALE GENOMIC DNA]</scope>
    <source>
        <strain evidence="1">ISS1029</strain>
    </source>
</reference>
<dbReference type="EMBL" id="JYDP01000175">
    <property type="protein sequence ID" value="KRZ04002.1"/>
    <property type="molecule type" value="Genomic_DNA"/>
</dbReference>
<evidence type="ECO:0000313" key="1">
    <source>
        <dbReference type="EMBL" id="KRZ04002.1"/>
    </source>
</evidence>
<proteinExistence type="predicted"/>
<accession>A0A0V1H0E4</accession>
<name>A0A0V1H0E4_9BILA</name>
<protein>
    <submittedName>
        <fullName evidence="1">Uncharacterized protein</fullName>
    </submittedName>
</protein>
<evidence type="ECO:0000313" key="2">
    <source>
        <dbReference type="Proteomes" id="UP000055024"/>
    </source>
</evidence>
<dbReference type="Proteomes" id="UP000055024">
    <property type="component" value="Unassembled WGS sequence"/>
</dbReference>
<sequence length="53" mass="6073">MKVVICCLNLLHPLENSTKAFTDSPNQMYGEQHMQKISWRLSAEPKPCLNVLD</sequence>
<organism evidence="1 2">
    <name type="scientific">Trichinella zimbabwensis</name>
    <dbReference type="NCBI Taxonomy" id="268475"/>
    <lineage>
        <taxon>Eukaryota</taxon>
        <taxon>Metazoa</taxon>
        <taxon>Ecdysozoa</taxon>
        <taxon>Nematoda</taxon>
        <taxon>Enoplea</taxon>
        <taxon>Dorylaimia</taxon>
        <taxon>Trichinellida</taxon>
        <taxon>Trichinellidae</taxon>
        <taxon>Trichinella</taxon>
    </lineage>
</organism>
<keyword evidence="2" id="KW-1185">Reference proteome</keyword>
<dbReference type="STRING" id="268475.A0A0V1H0E4"/>
<dbReference type="OrthoDB" id="47007at2759"/>
<dbReference type="AlphaFoldDB" id="A0A0V1H0E4"/>
<comment type="caution">
    <text evidence="1">The sequence shown here is derived from an EMBL/GenBank/DDBJ whole genome shotgun (WGS) entry which is preliminary data.</text>
</comment>